<evidence type="ECO:0000256" key="4">
    <source>
        <dbReference type="ARBA" id="ARBA00022801"/>
    </source>
</evidence>
<reference evidence="10 11" key="1">
    <citation type="journal article" date="2018" name="Front. Microbiol.">
        <title>Prospects for Fungal Bioremediation of Acidic Radioactive Waste Sites: Characterization and Genome Sequence of Rhodotorula taiwanensis MD1149.</title>
        <authorList>
            <person name="Tkavc R."/>
            <person name="Matrosova V.Y."/>
            <person name="Grichenko O.E."/>
            <person name="Gostincar C."/>
            <person name="Volpe R.P."/>
            <person name="Klimenkova P."/>
            <person name="Gaidamakova E.K."/>
            <person name="Zhou C.E."/>
            <person name="Stewart B.J."/>
            <person name="Lyman M.G."/>
            <person name="Malfatti S.A."/>
            <person name="Rubinfeld B."/>
            <person name="Courtot M."/>
            <person name="Singh J."/>
            <person name="Dalgard C.L."/>
            <person name="Hamilton T."/>
            <person name="Frey K.G."/>
            <person name="Gunde-Cimerman N."/>
            <person name="Dugan L."/>
            <person name="Daly M.J."/>
        </authorList>
    </citation>
    <scope>NUCLEOTIDE SEQUENCE [LARGE SCALE GENOMIC DNA]</scope>
    <source>
        <strain evidence="10 11">MD1149</strain>
    </source>
</reference>
<feature type="active site" description="Proton acceptor" evidence="6">
    <location>
        <position position="247"/>
    </location>
</feature>
<evidence type="ECO:0000313" key="11">
    <source>
        <dbReference type="Proteomes" id="UP000237144"/>
    </source>
</evidence>
<dbReference type="Gene3D" id="3.30.70.360">
    <property type="match status" value="1"/>
</dbReference>
<keyword evidence="5 7" id="KW-0862">Zinc</keyword>
<evidence type="ECO:0000256" key="1">
    <source>
        <dbReference type="ARBA" id="ARBA00006247"/>
    </source>
</evidence>
<keyword evidence="2" id="KW-0645">Protease</keyword>
<evidence type="ECO:0000256" key="3">
    <source>
        <dbReference type="ARBA" id="ARBA00022723"/>
    </source>
</evidence>
<keyword evidence="11" id="KW-1185">Reference proteome</keyword>
<dbReference type="CDD" id="cd05674">
    <property type="entry name" value="M20_yscS"/>
    <property type="match status" value="1"/>
</dbReference>
<evidence type="ECO:0000256" key="5">
    <source>
        <dbReference type="ARBA" id="ARBA00022833"/>
    </source>
</evidence>
<feature type="binding site" evidence="7">
    <location>
        <position position="177"/>
    </location>
    <ligand>
        <name>Zn(2+)</name>
        <dbReference type="ChEBI" id="CHEBI:29105"/>
        <label>2</label>
    </ligand>
</feature>
<feature type="binding site" evidence="7">
    <location>
        <position position="248"/>
    </location>
    <ligand>
        <name>Zn(2+)</name>
        <dbReference type="ChEBI" id="CHEBI:29105"/>
        <label>1</label>
    </ligand>
</feature>
<protein>
    <recommendedName>
        <fullName evidence="9">Peptidase M20 dimerisation domain-containing protein</fullName>
    </recommendedName>
</protein>
<dbReference type="AlphaFoldDB" id="A0A2S5BHU6"/>
<feature type="binding site" evidence="7">
    <location>
        <position position="213"/>
    </location>
    <ligand>
        <name>Zn(2+)</name>
        <dbReference type="ChEBI" id="CHEBI:29105"/>
        <label>2</label>
    </ligand>
</feature>
<dbReference type="GO" id="GO:0000328">
    <property type="term" value="C:fungal-type vacuole lumen"/>
    <property type="evidence" value="ECO:0007669"/>
    <property type="project" value="TreeGrafter"/>
</dbReference>
<dbReference type="Gene3D" id="3.40.630.10">
    <property type="entry name" value="Zn peptidases"/>
    <property type="match status" value="1"/>
</dbReference>
<comment type="similarity">
    <text evidence="1">Belongs to the peptidase M20A family.</text>
</comment>
<dbReference type="InterPro" id="IPR011650">
    <property type="entry name" value="Peptidase_M20_dimer"/>
</dbReference>
<dbReference type="InterPro" id="IPR002933">
    <property type="entry name" value="Peptidase_M20"/>
</dbReference>
<dbReference type="Gene3D" id="1.10.150.900">
    <property type="match status" value="1"/>
</dbReference>
<dbReference type="FunFam" id="3.40.630.10:FF:000027">
    <property type="entry name" value="N-fatty-acyl-amino acid synthase/hydrolase PM20D1"/>
    <property type="match status" value="1"/>
</dbReference>
<dbReference type="SUPFAM" id="SSF55031">
    <property type="entry name" value="Bacterial exopeptidase dimerisation domain"/>
    <property type="match status" value="1"/>
</dbReference>
<feature type="binding site" evidence="7">
    <location>
        <position position="276"/>
    </location>
    <ligand>
        <name>Zn(2+)</name>
        <dbReference type="ChEBI" id="CHEBI:29105"/>
        <label>2</label>
    </ligand>
</feature>
<proteinExistence type="inferred from homology"/>
<dbReference type="PANTHER" id="PTHR45962:SF1">
    <property type="entry name" value="N-FATTY-ACYL-AMINO ACID SYNTHASE_HYDROLASE PM20D1"/>
    <property type="match status" value="1"/>
</dbReference>
<dbReference type="GO" id="GO:0004181">
    <property type="term" value="F:metallocarboxypeptidase activity"/>
    <property type="evidence" value="ECO:0007669"/>
    <property type="project" value="InterPro"/>
</dbReference>
<feature type="region of interest" description="Disordered" evidence="8">
    <location>
        <begin position="1"/>
        <end position="26"/>
    </location>
</feature>
<dbReference type="PIRSF" id="PIRSF037217">
    <property type="entry name" value="Carboxypeptidase_S"/>
    <property type="match status" value="1"/>
</dbReference>
<dbReference type="PANTHER" id="PTHR45962">
    <property type="entry name" value="N-FATTY-ACYL-AMINO ACID SYNTHASE/HYDROLASE PM20D1"/>
    <property type="match status" value="1"/>
</dbReference>
<dbReference type="EMBL" id="PJQD01000005">
    <property type="protein sequence ID" value="POY76341.1"/>
    <property type="molecule type" value="Genomic_DNA"/>
</dbReference>
<dbReference type="InterPro" id="IPR047177">
    <property type="entry name" value="Pept_M20A"/>
</dbReference>
<dbReference type="InterPro" id="IPR017141">
    <property type="entry name" value="Pept_M20_carboxypep"/>
</dbReference>
<dbReference type="STRING" id="741276.A0A2S5BHU6"/>
<dbReference type="Proteomes" id="UP000237144">
    <property type="component" value="Unassembled WGS sequence"/>
</dbReference>
<dbReference type="OrthoDB" id="3064516at2759"/>
<feature type="domain" description="Peptidase M20 dimerisation" evidence="9">
    <location>
        <begin position="295"/>
        <end position="442"/>
    </location>
</feature>
<dbReference type="Pfam" id="PF07687">
    <property type="entry name" value="M20_dimer"/>
    <property type="match status" value="1"/>
</dbReference>
<dbReference type="InterPro" id="IPR036264">
    <property type="entry name" value="Bact_exopeptidase_dim_dom"/>
</dbReference>
<evidence type="ECO:0000259" key="9">
    <source>
        <dbReference type="Pfam" id="PF07687"/>
    </source>
</evidence>
<dbReference type="GO" id="GO:0051603">
    <property type="term" value="P:proteolysis involved in protein catabolic process"/>
    <property type="evidence" value="ECO:0007669"/>
    <property type="project" value="TreeGrafter"/>
</dbReference>
<feature type="binding site" evidence="7">
    <location>
        <position position="539"/>
    </location>
    <ligand>
        <name>Zn(2+)</name>
        <dbReference type="ChEBI" id="CHEBI:29105"/>
        <label>1</label>
    </ligand>
</feature>
<keyword evidence="4" id="KW-0378">Hydrolase</keyword>
<feature type="binding site" evidence="7">
    <location>
        <position position="213"/>
    </location>
    <ligand>
        <name>Zn(2+)</name>
        <dbReference type="ChEBI" id="CHEBI:29105"/>
        <label>1</label>
    </ligand>
</feature>
<dbReference type="GO" id="GO:0046872">
    <property type="term" value="F:metal ion binding"/>
    <property type="evidence" value="ECO:0007669"/>
    <property type="project" value="UniProtKB-KW"/>
</dbReference>
<evidence type="ECO:0000256" key="6">
    <source>
        <dbReference type="PIRSR" id="PIRSR037217-1"/>
    </source>
</evidence>
<feature type="active site" evidence="6">
    <location>
        <position position="179"/>
    </location>
</feature>
<dbReference type="SUPFAM" id="SSF53187">
    <property type="entry name" value="Zn-dependent exopeptidases"/>
    <property type="match status" value="1"/>
</dbReference>
<name>A0A2S5BHU6_9BASI</name>
<dbReference type="Pfam" id="PF01546">
    <property type="entry name" value="Peptidase_M20"/>
    <property type="match status" value="1"/>
</dbReference>
<accession>A0A2S5BHU6</accession>
<evidence type="ECO:0000313" key="10">
    <source>
        <dbReference type="EMBL" id="POY76341.1"/>
    </source>
</evidence>
<organism evidence="10 11">
    <name type="scientific">Rhodotorula taiwanensis</name>
    <dbReference type="NCBI Taxonomy" id="741276"/>
    <lineage>
        <taxon>Eukaryota</taxon>
        <taxon>Fungi</taxon>
        <taxon>Dikarya</taxon>
        <taxon>Basidiomycota</taxon>
        <taxon>Pucciniomycotina</taxon>
        <taxon>Microbotryomycetes</taxon>
        <taxon>Sporidiobolales</taxon>
        <taxon>Sporidiobolaceae</taxon>
        <taxon>Rhodotorula</taxon>
    </lineage>
</organism>
<evidence type="ECO:0000256" key="8">
    <source>
        <dbReference type="SAM" id="MobiDB-lite"/>
    </source>
</evidence>
<evidence type="ECO:0000256" key="2">
    <source>
        <dbReference type="ARBA" id="ARBA00022670"/>
    </source>
</evidence>
<evidence type="ECO:0000256" key="7">
    <source>
        <dbReference type="PIRSR" id="PIRSR037217-2"/>
    </source>
</evidence>
<sequence>MGKEEQLPISAAPLSSSDAQTPASPKTSYRHRLAALALLLPLAFWLSFPRGGSLAPSAGCPHDRASKVPACPVQPSPRSVGEDWDPVKDEDYRKLAIERFSGAIKVPTESYDDFGTPDDDPRIDKFAAFHQYLESTFPRVFSTLQVEKVQKYGLLLTWKAEQHGLEKRLKPVVLMAHQDVVPVNPGTVDEWTHPPFSGEIDEEGYVWGRGTADCKNTLIGILAALDKLIEEGFKPERDVIFSSGFDEEIGGSRSAKYLAEAIEHRYGRNGVAFVLDEGFGGITPIYGQTFALFATAEKGAVNLKLDVATPGGHASMPAEHTSIGVLAELISTLEKHADHPKLRPSSPKLAELQCYAEYGNVEKEWKKRLRNPKQWPKLARELSRDVTSRSTLMTTQAVDLISGGVKINALPESATASINYRIEFSSSVDETTDRIRSILEPAVHKLNLTFDAYGSHSDAKQNVVRLSVIEGSEIEPAPQTPTKGTVWELIAGTTRHIWHDAIATPTGMMANTDTKYSWNLTEHIYRFVPGRIDQIKGFHTVNERTHIDAHLTGIRFFYKLIRNTEGWEGA</sequence>
<gene>
    <name evidence="10" type="ORF">BMF94_0537</name>
</gene>
<feature type="compositionally biased region" description="Polar residues" evidence="8">
    <location>
        <begin position="13"/>
        <end position="26"/>
    </location>
</feature>
<keyword evidence="3 7" id="KW-0479">Metal-binding</keyword>
<comment type="caution">
    <text evidence="10">The sequence shown here is derived from an EMBL/GenBank/DDBJ whole genome shotgun (WGS) entry which is preliminary data.</text>
</comment>